<sequence length="350" mass="39504">MGQAKSKCMNKKINKVQQKFDSREDYFTKNGGILLEKQIALSQGQDIGAGQLRILRERVIKEATNDYDPDLVVGSSSDGILYKVTFDDRIVAIKTAPKPVPNPELVDLYLTDVSVGMVICHNSMSKIYGCCLETCVPMMMYEFYPNNDLHRYLHGDMAIQKPLKWRTCLRAAADIAYALSYMHNALSKPVVHRDIMSFKVLLDSSFHAKLASFGYAVAITPGKKDQRWPFHATPGYIDPEYIETREVTEKCDVYSFGVLMLELITARDPVKMAKCGKDLVDDFASTAERNSGMEMVDKIVLQEGDMDEIRLFTQLSLTCVAKKGEERPNMISVVEELWRILDHGNGSCDR</sequence>
<dbReference type="InterPro" id="IPR001245">
    <property type="entry name" value="Ser-Thr/Tyr_kinase_cat_dom"/>
</dbReference>
<keyword evidence="2" id="KW-0067">ATP-binding</keyword>
<dbReference type="GO" id="GO:0005524">
    <property type="term" value="F:ATP binding"/>
    <property type="evidence" value="ECO:0007669"/>
    <property type="project" value="UniProtKB-KW"/>
</dbReference>
<dbReference type="GO" id="GO:0007166">
    <property type="term" value="P:cell surface receptor signaling pathway"/>
    <property type="evidence" value="ECO:0007669"/>
    <property type="project" value="InterPro"/>
</dbReference>
<name>A0AAW1ISF9_SAPOF</name>
<dbReference type="InterPro" id="IPR000719">
    <property type="entry name" value="Prot_kinase_dom"/>
</dbReference>
<proteinExistence type="predicted"/>
<dbReference type="InterPro" id="IPR011009">
    <property type="entry name" value="Kinase-like_dom_sf"/>
</dbReference>
<reference evidence="4" key="1">
    <citation type="submission" date="2024-03" db="EMBL/GenBank/DDBJ databases">
        <title>WGS assembly of Saponaria officinalis var. Norfolk2.</title>
        <authorList>
            <person name="Jenkins J."/>
            <person name="Shu S."/>
            <person name="Grimwood J."/>
            <person name="Barry K."/>
            <person name="Goodstein D."/>
            <person name="Schmutz J."/>
            <person name="Leebens-Mack J."/>
            <person name="Osbourn A."/>
        </authorList>
    </citation>
    <scope>NUCLEOTIDE SEQUENCE [LARGE SCALE GENOMIC DNA]</scope>
    <source>
        <strain evidence="4">JIC</strain>
    </source>
</reference>
<dbReference type="PANTHER" id="PTHR27005:SF468">
    <property type="entry name" value="OS01G0310500 PROTEIN"/>
    <property type="match status" value="1"/>
</dbReference>
<dbReference type="GO" id="GO:0005886">
    <property type="term" value="C:plasma membrane"/>
    <property type="evidence" value="ECO:0007669"/>
    <property type="project" value="TreeGrafter"/>
</dbReference>
<dbReference type="Pfam" id="PF07714">
    <property type="entry name" value="PK_Tyr_Ser-Thr"/>
    <property type="match status" value="1"/>
</dbReference>
<dbReference type="PROSITE" id="PS50011">
    <property type="entry name" value="PROTEIN_KINASE_DOM"/>
    <property type="match status" value="1"/>
</dbReference>
<dbReference type="PANTHER" id="PTHR27005">
    <property type="entry name" value="WALL-ASSOCIATED RECEPTOR KINASE-LIKE 21"/>
    <property type="match status" value="1"/>
</dbReference>
<dbReference type="SUPFAM" id="SSF56112">
    <property type="entry name" value="Protein kinase-like (PK-like)"/>
    <property type="match status" value="1"/>
</dbReference>
<gene>
    <name evidence="4" type="ORF">RND81_09G247500</name>
</gene>
<evidence type="ECO:0000259" key="3">
    <source>
        <dbReference type="PROSITE" id="PS50011"/>
    </source>
</evidence>
<dbReference type="GO" id="GO:0004674">
    <property type="term" value="F:protein serine/threonine kinase activity"/>
    <property type="evidence" value="ECO:0007669"/>
    <property type="project" value="TreeGrafter"/>
</dbReference>
<dbReference type="AlphaFoldDB" id="A0AAW1ISF9"/>
<keyword evidence="5" id="KW-1185">Reference proteome</keyword>
<dbReference type="Gene3D" id="1.10.510.10">
    <property type="entry name" value="Transferase(Phosphotransferase) domain 1"/>
    <property type="match status" value="1"/>
</dbReference>
<organism evidence="4 5">
    <name type="scientific">Saponaria officinalis</name>
    <name type="common">Common soapwort</name>
    <name type="synonym">Lychnis saponaria</name>
    <dbReference type="NCBI Taxonomy" id="3572"/>
    <lineage>
        <taxon>Eukaryota</taxon>
        <taxon>Viridiplantae</taxon>
        <taxon>Streptophyta</taxon>
        <taxon>Embryophyta</taxon>
        <taxon>Tracheophyta</taxon>
        <taxon>Spermatophyta</taxon>
        <taxon>Magnoliopsida</taxon>
        <taxon>eudicotyledons</taxon>
        <taxon>Gunneridae</taxon>
        <taxon>Pentapetalae</taxon>
        <taxon>Caryophyllales</taxon>
        <taxon>Caryophyllaceae</taxon>
        <taxon>Caryophylleae</taxon>
        <taxon>Saponaria</taxon>
    </lineage>
</organism>
<evidence type="ECO:0000256" key="1">
    <source>
        <dbReference type="ARBA" id="ARBA00022741"/>
    </source>
</evidence>
<protein>
    <recommendedName>
        <fullName evidence="3">Protein kinase domain-containing protein</fullName>
    </recommendedName>
</protein>
<dbReference type="Proteomes" id="UP001443914">
    <property type="component" value="Unassembled WGS sequence"/>
</dbReference>
<evidence type="ECO:0000313" key="5">
    <source>
        <dbReference type="Proteomes" id="UP001443914"/>
    </source>
</evidence>
<evidence type="ECO:0000256" key="2">
    <source>
        <dbReference type="ARBA" id="ARBA00022840"/>
    </source>
</evidence>
<comment type="caution">
    <text evidence="4">The sequence shown here is derived from an EMBL/GenBank/DDBJ whole genome shotgun (WGS) entry which is preliminary data.</text>
</comment>
<evidence type="ECO:0000313" key="4">
    <source>
        <dbReference type="EMBL" id="KAK9692195.1"/>
    </source>
</evidence>
<dbReference type="EMBL" id="JBDFQZ010000009">
    <property type="protein sequence ID" value="KAK9692195.1"/>
    <property type="molecule type" value="Genomic_DNA"/>
</dbReference>
<dbReference type="InterPro" id="IPR045274">
    <property type="entry name" value="WAK-like"/>
</dbReference>
<accession>A0AAW1ISF9</accession>
<feature type="domain" description="Protein kinase" evidence="3">
    <location>
        <begin position="67"/>
        <end position="339"/>
    </location>
</feature>
<dbReference type="Gene3D" id="3.30.200.20">
    <property type="entry name" value="Phosphorylase Kinase, domain 1"/>
    <property type="match status" value="1"/>
</dbReference>
<keyword evidence="1" id="KW-0547">Nucleotide-binding</keyword>